<feature type="domain" description="CxC2-like cysteine cluster KDZ transposase-associated" evidence="2">
    <location>
        <begin position="204"/>
        <end position="310"/>
    </location>
</feature>
<feature type="region of interest" description="Disordered" evidence="1">
    <location>
        <begin position="30"/>
        <end position="55"/>
    </location>
</feature>
<organism evidence="3 4">
    <name type="scientific">Rhodofomes roseus</name>
    <dbReference type="NCBI Taxonomy" id="34475"/>
    <lineage>
        <taxon>Eukaryota</taxon>
        <taxon>Fungi</taxon>
        <taxon>Dikarya</taxon>
        <taxon>Basidiomycota</taxon>
        <taxon>Agaricomycotina</taxon>
        <taxon>Agaricomycetes</taxon>
        <taxon>Polyporales</taxon>
        <taxon>Rhodofomes</taxon>
    </lineage>
</organism>
<reference evidence="3 4" key="1">
    <citation type="journal article" date="2021" name="Environ. Microbiol.">
        <title>Gene family expansions and transcriptome signatures uncover fungal adaptations to wood decay.</title>
        <authorList>
            <person name="Hage H."/>
            <person name="Miyauchi S."/>
            <person name="Viragh M."/>
            <person name="Drula E."/>
            <person name="Min B."/>
            <person name="Chaduli D."/>
            <person name="Navarro D."/>
            <person name="Favel A."/>
            <person name="Norest M."/>
            <person name="Lesage-Meessen L."/>
            <person name="Balint B."/>
            <person name="Merenyi Z."/>
            <person name="de Eugenio L."/>
            <person name="Morin E."/>
            <person name="Martinez A.T."/>
            <person name="Baldrian P."/>
            <person name="Stursova M."/>
            <person name="Martinez M.J."/>
            <person name="Novotny C."/>
            <person name="Magnuson J.K."/>
            <person name="Spatafora J.W."/>
            <person name="Maurice S."/>
            <person name="Pangilinan J."/>
            <person name="Andreopoulos W."/>
            <person name="LaButti K."/>
            <person name="Hundley H."/>
            <person name="Na H."/>
            <person name="Kuo A."/>
            <person name="Barry K."/>
            <person name="Lipzen A."/>
            <person name="Henrissat B."/>
            <person name="Riley R."/>
            <person name="Ahrendt S."/>
            <person name="Nagy L.G."/>
            <person name="Grigoriev I.V."/>
            <person name="Martin F."/>
            <person name="Rosso M.N."/>
        </authorList>
    </citation>
    <scope>NUCLEOTIDE SEQUENCE [LARGE SCALE GENOMIC DNA]</scope>
    <source>
        <strain evidence="3 4">CIRM-BRFM 1785</strain>
    </source>
</reference>
<name>A0ABQ8K4B0_9APHY</name>
<dbReference type="EMBL" id="JADCUA010000025">
    <property type="protein sequence ID" value="KAH9831675.1"/>
    <property type="molecule type" value="Genomic_DNA"/>
</dbReference>
<dbReference type="Pfam" id="PF18758">
    <property type="entry name" value="KDZ"/>
    <property type="match status" value="1"/>
</dbReference>
<sequence>MAPCRKLKRLWAVIVTAMGRKRRRHDYEVHLVPDDDDDRPPTAAATTEKTRHVDYVQSSAGLSSHTSFYSLPSSPGPSTTSLPELIPDELDVLDEDIGPNYQFTAEDTREAEQRRRKHTASDQPLHEWAVGIDDWLLELLRLEGRGEYTGEQCSSCDDGLAEYRCADCADLQLYCSACTVSNHSRNPWHRLTVWVKDHFRRTTLKHLGMRIQLGHPPGERCPNPKPAFNDDFVILDISGIHHIGIDFCNCHQKRQLPIQLMRARLFPAMVTNPKTAATYRLLEHFHLLRTQSKISAHEFYQTLARRTENVAPQEPADRYSAFLRMTREWSHLKMLKRAGRGHAPTGVSGTSPGECAVECPACPHPEKNLPSNWKTAPKEKSWLYRLFVGLDANFRLKRKKVSNDRVDPGLNKGYAFFVEDIKYKEFLRQFDDMPKESNTCHNHDAIKLANIKKVRETDTSGVGTVECTRHDMKRPCSVADLQVGERYVNMDYIYFSSLLHHATPEIVTSYDISCQWSRNLWSRRSTYGLPFDPGNHRIRFLIPKFHLPAHQSSCQTDYSFNFTAGVGRTDGEAVERGWAAVNPFASSTKEMGPGHRHDVLDDVFGDYNWRKVRQMGPALLSKIKDAVPNASEHQLAFEEFTEVLPLGSVAAWTNMVEKWEDDPANNPNPFVAVEPKMTMAAVRRELAEEESALLQAGTLVACHDDMSPTVMITAGLELEDLQERLRLETAKLSTYSTDKQRADLLERTNTLRRKIDAWAKIQQVYIPGVEVLRTNTLKASGDKDAAVYDFPLLLPSAIESRLRVEPTLREFEWRLRYAQAHESLDSLRQHLRLSSHLYHFKDRFTRGQRENTRARSVIDTVEQKVRADSARYRRVRQALWQLSRLLGKSGWEETLKVLTDNDVRLMTREAAGNEKETEGTRILSWIWRTTPQVGPKDAQKPELHEALRIEWCRTRARAKRWQEEVELVREEMRRVLAYHEWKADEWLSKADPRSDTLSADYCEGLSAYAYRQAEIRKSMRSICEKVWRFVDTWVIVGKGLTEDDASNTWNALKKGLMEDDAAGSEAEPERDGDSES</sequence>
<dbReference type="Pfam" id="PF18803">
    <property type="entry name" value="CxC2"/>
    <property type="match status" value="1"/>
</dbReference>
<dbReference type="RefSeq" id="XP_047774789.1">
    <property type="nucleotide sequence ID" value="XM_047927933.1"/>
</dbReference>
<proteinExistence type="predicted"/>
<evidence type="ECO:0000256" key="1">
    <source>
        <dbReference type="SAM" id="MobiDB-lite"/>
    </source>
</evidence>
<protein>
    <recommendedName>
        <fullName evidence="2">CxC2-like cysteine cluster KDZ transposase-associated domain-containing protein</fullName>
    </recommendedName>
</protein>
<dbReference type="PANTHER" id="PTHR33096:SF1">
    <property type="entry name" value="CXC1-LIKE CYSTEINE CLUSTER ASSOCIATED WITH KDZ TRANSPOSASES DOMAIN-CONTAINING PROTEIN"/>
    <property type="match status" value="1"/>
</dbReference>
<comment type="caution">
    <text evidence="3">The sequence shown here is derived from an EMBL/GenBank/DDBJ whole genome shotgun (WGS) entry which is preliminary data.</text>
</comment>
<evidence type="ECO:0000313" key="3">
    <source>
        <dbReference type="EMBL" id="KAH9831675.1"/>
    </source>
</evidence>
<accession>A0ABQ8K4B0</accession>
<gene>
    <name evidence="3" type="ORF">C8Q71DRAFT_861681</name>
</gene>
<feature type="compositionally biased region" description="Basic and acidic residues" evidence="1">
    <location>
        <begin position="1067"/>
        <end position="1076"/>
    </location>
</feature>
<evidence type="ECO:0000313" key="4">
    <source>
        <dbReference type="Proteomes" id="UP000814176"/>
    </source>
</evidence>
<dbReference type="GeneID" id="72008665"/>
<dbReference type="CDD" id="cd19757">
    <property type="entry name" value="Bbox1"/>
    <property type="match status" value="1"/>
</dbReference>
<evidence type="ECO:0000259" key="2">
    <source>
        <dbReference type="Pfam" id="PF18803"/>
    </source>
</evidence>
<dbReference type="PANTHER" id="PTHR33096">
    <property type="entry name" value="CXC2 DOMAIN-CONTAINING PROTEIN"/>
    <property type="match status" value="1"/>
</dbReference>
<dbReference type="InterPro" id="IPR041457">
    <property type="entry name" value="CxC2_KDZ-assoc"/>
</dbReference>
<keyword evidence="4" id="KW-1185">Reference proteome</keyword>
<feature type="region of interest" description="Disordered" evidence="1">
    <location>
        <begin position="1056"/>
        <end position="1076"/>
    </location>
</feature>
<dbReference type="Proteomes" id="UP000814176">
    <property type="component" value="Unassembled WGS sequence"/>
</dbReference>
<dbReference type="InterPro" id="IPR040521">
    <property type="entry name" value="KDZ"/>
</dbReference>